<gene>
    <name evidence="1" type="ORF">SAMN04488569_101052</name>
</gene>
<dbReference type="OrthoDB" id="2080764at2"/>
<evidence type="ECO:0000313" key="2">
    <source>
        <dbReference type="Proteomes" id="UP000199589"/>
    </source>
</evidence>
<dbReference type="AlphaFoldDB" id="A0A1I3WW74"/>
<name>A0A1I3WW74_9LACT</name>
<reference evidence="2" key="1">
    <citation type="submission" date="2016-10" db="EMBL/GenBank/DDBJ databases">
        <authorList>
            <person name="Varghese N."/>
            <person name="Submissions S."/>
        </authorList>
    </citation>
    <scope>NUCLEOTIDE SEQUENCE [LARGE SCALE GENOMIC DNA]</scope>
    <source>
        <strain evidence="2">DSM 16108</strain>
    </source>
</reference>
<dbReference type="Proteomes" id="UP000199589">
    <property type="component" value="Unassembled WGS sequence"/>
</dbReference>
<dbReference type="InterPro" id="IPR036249">
    <property type="entry name" value="Thioredoxin-like_sf"/>
</dbReference>
<sequence>MAKRIVEVFTAGCYLCNNAVQQVKEQACQNCEVVVYDLNKKCETKECETKAKEYGIETIPAVAVNGQLANCCSNRGIDFEVLKNAGLGKID</sequence>
<dbReference type="RefSeq" id="WP_091896517.1">
    <property type="nucleotide sequence ID" value="NZ_FOSJ01000010.1"/>
</dbReference>
<organism evidence="1 2">
    <name type="scientific">Marinilactibacillus piezotolerans</name>
    <dbReference type="NCBI Taxonomy" id="258723"/>
    <lineage>
        <taxon>Bacteria</taxon>
        <taxon>Bacillati</taxon>
        <taxon>Bacillota</taxon>
        <taxon>Bacilli</taxon>
        <taxon>Lactobacillales</taxon>
        <taxon>Carnobacteriaceae</taxon>
        <taxon>Marinilactibacillus</taxon>
    </lineage>
</organism>
<proteinExistence type="predicted"/>
<accession>A0A1I3WW74</accession>
<dbReference type="Gene3D" id="3.40.30.10">
    <property type="entry name" value="Glutaredoxin"/>
    <property type="match status" value="1"/>
</dbReference>
<evidence type="ECO:0008006" key="3">
    <source>
        <dbReference type="Google" id="ProtNLM"/>
    </source>
</evidence>
<dbReference type="EMBL" id="FOSJ01000010">
    <property type="protein sequence ID" value="SFK11573.1"/>
    <property type="molecule type" value="Genomic_DNA"/>
</dbReference>
<dbReference type="SUPFAM" id="SSF52833">
    <property type="entry name" value="Thioredoxin-like"/>
    <property type="match status" value="1"/>
</dbReference>
<protein>
    <recommendedName>
        <fullName evidence="3">Thioredoxin domain-containing protein</fullName>
    </recommendedName>
</protein>
<evidence type="ECO:0000313" key="1">
    <source>
        <dbReference type="EMBL" id="SFK11573.1"/>
    </source>
</evidence>
<keyword evidence="2" id="KW-1185">Reference proteome</keyword>